<dbReference type="InterPro" id="IPR029044">
    <property type="entry name" value="Nucleotide-diphossugar_trans"/>
</dbReference>
<dbReference type="GO" id="GO:0005829">
    <property type="term" value="C:cytosol"/>
    <property type="evidence" value="ECO:0007669"/>
    <property type="project" value="TreeGrafter"/>
</dbReference>
<dbReference type="RefSeq" id="WP_185979667.1">
    <property type="nucleotide sequence ID" value="NZ_CP060204.1"/>
</dbReference>
<evidence type="ECO:0008006" key="3">
    <source>
        <dbReference type="Google" id="ProtNLM"/>
    </source>
</evidence>
<organism evidence="1 2">
    <name type="scientific">Selenomonas timonae</name>
    <dbReference type="NCBI Taxonomy" id="2754044"/>
    <lineage>
        <taxon>Bacteria</taxon>
        <taxon>Bacillati</taxon>
        <taxon>Bacillota</taxon>
        <taxon>Negativicutes</taxon>
        <taxon>Selenomonadales</taxon>
        <taxon>Selenomonadaceae</taxon>
        <taxon>Selenomonas</taxon>
    </lineage>
</organism>
<protein>
    <recommendedName>
        <fullName evidence="3">Acylneuraminate cytidylyltransferase</fullName>
    </recommendedName>
</protein>
<dbReference type="Proteomes" id="UP000515480">
    <property type="component" value="Chromosome"/>
</dbReference>
<sequence>MKKALFITVRKDSSRLPNKTIRRILGRTVLELVVKRAQQAKNFDYVVVCTTTRPIDDEVAVVAHENGADVFRGDFKDKLVRWRDAARQFSIDYVVTFDGDDLFCEPHLLDMGAEQIAARGLDFIEAPEGLICGAFTYAFTVKALEKVCEIKASDDTEMMWTYFKDTGLFKVGILENVAPVYFNNEIRMTLDYPEDFEFFTRIFEHFDCVENDVPLEKIVAYLNEHPEIPQINIHRQQEFLDNQKKKTHLILR</sequence>
<keyword evidence="2" id="KW-1185">Reference proteome</keyword>
<gene>
    <name evidence="1" type="ORF">H1B31_05920</name>
</gene>
<dbReference type="SUPFAM" id="SSF53448">
    <property type="entry name" value="Nucleotide-diphospho-sugar transferases"/>
    <property type="match status" value="1"/>
</dbReference>
<dbReference type="PANTHER" id="PTHR42866">
    <property type="entry name" value="3-DEOXY-MANNO-OCTULOSONATE CYTIDYLYLTRANSFERASE"/>
    <property type="match status" value="1"/>
</dbReference>
<dbReference type="KEGG" id="stim:H1B31_05920"/>
<dbReference type="AlphaFoldDB" id="A0A7G7VH63"/>
<dbReference type="EMBL" id="CP060204">
    <property type="protein sequence ID" value="QNH53456.1"/>
    <property type="molecule type" value="Genomic_DNA"/>
</dbReference>
<accession>A0A7G7VH63</accession>
<dbReference type="Gene3D" id="3.90.550.10">
    <property type="entry name" value="Spore Coat Polysaccharide Biosynthesis Protein SpsA, Chain A"/>
    <property type="match status" value="1"/>
</dbReference>
<reference evidence="1 2" key="1">
    <citation type="submission" date="2020-07" db="EMBL/GenBank/DDBJ databases">
        <title>Complete genome and description of Selenomonas timonensis sp. nov., a new bacterium isolated from a gingivitis subject.</title>
        <authorList>
            <person name="Antezack A."/>
        </authorList>
    </citation>
    <scope>NUCLEOTIDE SEQUENCE [LARGE SCALE GENOMIC DNA]</scope>
    <source>
        <strain evidence="1 2">Marseille-Q3039</strain>
    </source>
</reference>
<dbReference type="Pfam" id="PF02348">
    <property type="entry name" value="CTP_transf_3"/>
    <property type="match status" value="1"/>
</dbReference>
<proteinExistence type="predicted"/>
<evidence type="ECO:0000313" key="2">
    <source>
        <dbReference type="Proteomes" id="UP000515480"/>
    </source>
</evidence>
<dbReference type="PANTHER" id="PTHR42866:SF1">
    <property type="entry name" value="SPORE COAT POLYSACCHARIDE BIOSYNTHESIS PROTEIN SPSF"/>
    <property type="match status" value="1"/>
</dbReference>
<evidence type="ECO:0000313" key="1">
    <source>
        <dbReference type="EMBL" id="QNH53456.1"/>
    </source>
</evidence>
<name>A0A7G7VH63_9FIRM</name>
<dbReference type="InterPro" id="IPR003329">
    <property type="entry name" value="Cytidylyl_trans"/>
</dbReference>